<accession>X6L9Y5</accession>
<dbReference type="Proteomes" id="UP000023152">
    <property type="component" value="Unassembled WGS sequence"/>
</dbReference>
<protein>
    <submittedName>
        <fullName evidence="1">Uncharacterized protein</fullName>
    </submittedName>
</protein>
<evidence type="ECO:0000313" key="1">
    <source>
        <dbReference type="EMBL" id="ETN98180.1"/>
    </source>
</evidence>
<reference evidence="1 2" key="1">
    <citation type="journal article" date="2013" name="Curr. Biol.">
        <title>The Genome of the Foraminiferan Reticulomyxa filosa.</title>
        <authorList>
            <person name="Glockner G."/>
            <person name="Hulsmann N."/>
            <person name="Schleicher M."/>
            <person name="Noegel A.A."/>
            <person name="Eichinger L."/>
            <person name="Gallinger C."/>
            <person name="Pawlowski J."/>
            <person name="Sierra R."/>
            <person name="Euteneuer U."/>
            <person name="Pillet L."/>
            <person name="Moustafa A."/>
            <person name="Platzer M."/>
            <person name="Groth M."/>
            <person name="Szafranski K."/>
            <person name="Schliwa M."/>
        </authorList>
    </citation>
    <scope>NUCLEOTIDE SEQUENCE [LARGE SCALE GENOMIC DNA]</scope>
</reference>
<evidence type="ECO:0000313" key="2">
    <source>
        <dbReference type="Proteomes" id="UP000023152"/>
    </source>
</evidence>
<comment type="caution">
    <text evidence="1">The sequence shown here is derived from an EMBL/GenBank/DDBJ whole genome shotgun (WGS) entry which is preliminary data.</text>
</comment>
<proteinExistence type="predicted"/>
<sequence>MEYCLNLSKTNNINNNDALIFMVWPWRYKQWRRHTILENKISKFITQVLCFPKYLSSEQDPFSFLTDFPCFDFDSILLGGVILKYYKFSIFFSSIIKVTYNSIFSNIKKVIIIFLIENIQNIYKKCIL</sequence>
<keyword evidence="2" id="KW-1185">Reference proteome</keyword>
<dbReference type="EMBL" id="ASPP01047407">
    <property type="protein sequence ID" value="ETN98180.1"/>
    <property type="molecule type" value="Genomic_DNA"/>
</dbReference>
<organism evidence="1 2">
    <name type="scientific">Reticulomyxa filosa</name>
    <dbReference type="NCBI Taxonomy" id="46433"/>
    <lineage>
        <taxon>Eukaryota</taxon>
        <taxon>Sar</taxon>
        <taxon>Rhizaria</taxon>
        <taxon>Retaria</taxon>
        <taxon>Foraminifera</taxon>
        <taxon>Monothalamids</taxon>
        <taxon>Reticulomyxidae</taxon>
        <taxon>Reticulomyxa</taxon>
    </lineage>
</organism>
<gene>
    <name evidence="1" type="ORF">RFI_39334</name>
</gene>
<name>X6L9Y5_RETFI</name>
<dbReference type="AlphaFoldDB" id="X6L9Y5"/>